<keyword evidence="5" id="KW-1185">Reference proteome</keyword>
<feature type="domain" description="Resolvase/invertase-type recombinase catalytic" evidence="2">
    <location>
        <begin position="9"/>
        <end position="158"/>
    </location>
</feature>
<dbReference type="Proteomes" id="UP000783588">
    <property type="component" value="Unassembled WGS sequence"/>
</dbReference>
<dbReference type="InterPro" id="IPR025827">
    <property type="entry name" value="Zn_ribbon_recom_dom"/>
</dbReference>
<evidence type="ECO:0000256" key="1">
    <source>
        <dbReference type="SAM" id="Coils"/>
    </source>
</evidence>
<dbReference type="PROSITE" id="PS51736">
    <property type="entry name" value="RECOMBINASES_3"/>
    <property type="match status" value="1"/>
</dbReference>
<dbReference type="PANTHER" id="PTHR30461:SF23">
    <property type="entry name" value="DNA RECOMBINASE-RELATED"/>
    <property type="match status" value="1"/>
</dbReference>
<dbReference type="PROSITE" id="PS51737">
    <property type="entry name" value="RECOMBINASE_DNA_BIND"/>
    <property type="match status" value="1"/>
</dbReference>
<dbReference type="SMART" id="SM00857">
    <property type="entry name" value="Resolvase"/>
    <property type="match status" value="1"/>
</dbReference>
<dbReference type="InterPro" id="IPR006119">
    <property type="entry name" value="Resolv_N"/>
</dbReference>
<dbReference type="EMBL" id="JAHLQI010000001">
    <property type="protein sequence ID" value="MBU5489589.1"/>
    <property type="molecule type" value="Genomic_DNA"/>
</dbReference>
<sequence>MQSANKKINVYTYTRVSTIMQIDGYSLDAQLNSLRKYADYKDYTIVREYSDQGFSGKNTQNRPQFMQMMSDIQKNTDHVKYVLVFKLSRFGRNAADILYYLQFMQDCDVNLICVEDGLDSSQSAGKLMISILSSVAEIERENIRAQTMAGRLQKAREGKWNGGFAPYGYDLNNGFLEINEEEANAIRIIFDKYVHTTLGVDGVAKWLNEHGIKKRPRQNGHLTKFGTRYVAQIIDNPVYAGKIAYGRHKTEKISGKHNEYHVVKKKDYPVYDGIHEAIVTPELWEKAHEKRLEHAHRPEKKVKEHEYILSGLLKCPGCGASMYGIHSQKRKPDGTYYPPSYGYTCRNQTRQSGYTCTWKHHQINAKTIDSSVQDTIISLVDNAQFAQVLKDLIGTSVDSDELQVALTAAEKELRQAKQTQYQLENQLDSLDVEDTHYNLRYESLNRRLENVFIRIDGANLRIQEVQTRINHVQQRQLSRDSVYEYLLQFRKVYDLMTDFEKKTFMKSFISRIELFSEKQKDGRWVKSIHFHFPVYYHEHLTKEIFPPLKTTDETVCLLSKKDK</sequence>
<feature type="domain" description="Recombinase" evidence="3">
    <location>
        <begin position="166"/>
        <end position="298"/>
    </location>
</feature>
<accession>A0ABS6EPG6</accession>
<protein>
    <submittedName>
        <fullName evidence="4">Recombinase family protein</fullName>
    </submittedName>
</protein>
<dbReference type="Pfam" id="PF13408">
    <property type="entry name" value="Zn_ribbon_recom"/>
    <property type="match status" value="1"/>
</dbReference>
<dbReference type="CDD" id="cd00338">
    <property type="entry name" value="Ser_Recombinase"/>
    <property type="match status" value="1"/>
</dbReference>
<dbReference type="InterPro" id="IPR050639">
    <property type="entry name" value="SSR_resolvase"/>
</dbReference>
<name>A0ABS6EPG6_9FIRM</name>
<organism evidence="4 5">
    <name type="scientific">Butyricicoccus intestinisimiae</name>
    <dbReference type="NCBI Taxonomy" id="2841509"/>
    <lineage>
        <taxon>Bacteria</taxon>
        <taxon>Bacillati</taxon>
        <taxon>Bacillota</taxon>
        <taxon>Clostridia</taxon>
        <taxon>Eubacteriales</taxon>
        <taxon>Butyricicoccaceae</taxon>
        <taxon>Butyricicoccus</taxon>
    </lineage>
</organism>
<evidence type="ECO:0000313" key="4">
    <source>
        <dbReference type="EMBL" id="MBU5489589.1"/>
    </source>
</evidence>
<proteinExistence type="predicted"/>
<feature type="coiled-coil region" evidence="1">
    <location>
        <begin position="399"/>
        <end position="475"/>
    </location>
</feature>
<evidence type="ECO:0000259" key="3">
    <source>
        <dbReference type="PROSITE" id="PS51737"/>
    </source>
</evidence>
<dbReference type="InterPro" id="IPR011109">
    <property type="entry name" value="DNA_bind_recombinase_dom"/>
</dbReference>
<keyword evidence="1" id="KW-0175">Coiled coil</keyword>
<gene>
    <name evidence="4" type="ORF">KQI75_02935</name>
</gene>
<evidence type="ECO:0000259" key="2">
    <source>
        <dbReference type="PROSITE" id="PS51736"/>
    </source>
</evidence>
<dbReference type="Pfam" id="PF07508">
    <property type="entry name" value="Recombinase"/>
    <property type="match status" value="1"/>
</dbReference>
<evidence type="ECO:0000313" key="5">
    <source>
        <dbReference type="Proteomes" id="UP000783588"/>
    </source>
</evidence>
<dbReference type="Pfam" id="PF00239">
    <property type="entry name" value="Resolvase"/>
    <property type="match status" value="1"/>
</dbReference>
<dbReference type="PANTHER" id="PTHR30461">
    <property type="entry name" value="DNA-INVERTASE FROM LAMBDOID PROPHAGE"/>
    <property type="match status" value="1"/>
</dbReference>
<dbReference type="RefSeq" id="WP_216469181.1">
    <property type="nucleotide sequence ID" value="NZ_JAHLQI010000001.1"/>
</dbReference>
<comment type="caution">
    <text evidence="4">The sequence shown here is derived from an EMBL/GenBank/DDBJ whole genome shotgun (WGS) entry which is preliminary data.</text>
</comment>
<reference evidence="4 5" key="1">
    <citation type="submission" date="2021-06" db="EMBL/GenBank/DDBJ databases">
        <authorList>
            <person name="Sun Q."/>
            <person name="Li D."/>
        </authorList>
    </citation>
    <scope>NUCLEOTIDE SEQUENCE [LARGE SCALE GENOMIC DNA]</scope>
    <source>
        <strain evidence="4 5">MSJd-7</strain>
    </source>
</reference>